<organism evidence="2 3">
    <name type="scientific">Bimuria novae-zelandiae CBS 107.79</name>
    <dbReference type="NCBI Taxonomy" id="1447943"/>
    <lineage>
        <taxon>Eukaryota</taxon>
        <taxon>Fungi</taxon>
        <taxon>Dikarya</taxon>
        <taxon>Ascomycota</taxon>
        <taxon>Pezizomycotina</taxon>
        <taxon>Dothideomycetes</taxon>
        <taxon>Pleosporomycetidae</taxon>
        <taxon>Pleosporales</taxon>
        <taxon>Massarineae</taxon>
        <taxon>Didymosphaeriaceae</taxon>
        <taxon>Bimuria</taxon>
    </lineage>
</organism>
<dbReference type="InterPro" id="IPR010730">
    <property type="entry name" value="HET"/>
</dbReference>
<dbReference type="PANTHER" id="PTHR33112:SF16">
    <property type="entry name" value="HETEROKARYON INCOMPATIBILITY DOMAIN-CONTAINING PROTEIN"/>
    <property type="match status" value="1"/>
</dbReference>
<feature type="domain" description="Heterokaryon incompatibility" evidence="1">
    <location>
        <begin position="11"/>
        <end position="83"/>
    </location>
</feature>
<dbReference type="PANTHER" id="PTHR33112">
    <property type="entry name" value="DOMAIN PROTEIN, PUTATIVE-RELATED"/>
    <property type="match status" value="1"/>
</dbReference>
<dbReference type="OrthoDB" id="2958217at2759"/>
<dbReference type="Pfam" id="PF06985">
    <property type="entry name" value="HET"/>
    <property type="match status" value="1"/>
</dbReference>
<dbReference type="EMBL" id="ML976812">
    <property type="protein sequence ID" value="KAF1964057.1"/>
    <property type="molecule type" value="Genomic_DNA"/>
</dbReference>
<dbReference type="Proteomes" id="UP000800036">
    <property type="component" value="Unassembled WGS sequence"/>
</dbReference>
<name>A0A6A5USJ0_9PLEO</name>
<evidence type="ECO:0000259" key="1">
    <source>
        <dbReference type="Pfam" id="PF06985"/>
    </source>
</evidence>
<reference evidence="2" key="1">
    <citation type="journal article" date="2020" name="Stud. Mycol.">
        <title>101 Dothideomycetes genomes: a test case for predicting lifestyles and emergence of pathogens.</title>
        <authorList>
            <person name="Haridas S."/>
            <person name="Albert R."/>
            <person name="Binder M."/>
            <person name="Bloem J."/>
            <person name="Labutti K."/>
            <person name="Salamov A."/>
            <person name="Andreopoulos B."/>
            <person name="Baker S."/>
            <person name="Barry K."/>
            <person name="Bills G."/>
            <person name="Bluhm B."/>
            <person name="Cannon C."/>
            <person name="Castanera R."/>
            <person name="Culley D."/>
            <person name="Daum C."/>
            <person name="Ezra D."/>
            <person name="Gonzalez J."/>
            <person name="Henrissat B."/>
            <person name="Kuo A."/>
            <person name="Liang C."/>
            <person name="Lipzen A."/>
            <person name="Lutzoni F."/>
            <person name="Magnuson J."/>
            <person name="Mondo S."/>
            <person name="Nolan M."/>
            <person name="Ohm R."/>
            <person name="Pangilinan J."/>
            <person name="Park H.-J."/>
            <person name="Ramirez L."/>
            <person name="Alfaro M."/>
            <person name="Sun H."/>
            <person name="Tritt A."/>
            <person name="Yoshinaga Y."/>
            <person name="Zwiers L.-H."/>
            <person name="Turgeon B."/>
            <person name="Goodwin S."/>
            <person name="Spatafora J."/>
            <person name="Crous P."/>
            <person name="Grigoriev I."/>
        </authorList>
    </citation>
    <scope>NUCLEOTIDE SEQUENCE</scope>
    <source>
        <strain evidence="2">CBS 107.79</strain>
    </source>
</reference>
<evidence type="ECO:0000313" key="2">
    <source>
        <dbReference type="EMBL" id="KAF1964057.1"/>
    </source>
</evidence>
<feature type="non-terminal residue" evidence="2">
    <location>
        <position position="89"/>
    </location>
</feature>
<protein>
    <submittedName>
        <fullName evidence="2">HET-domain-containing protein</fullName>
    </submittedName>
</protein>
<proteinExistence type="predicted"/>
<sequence length="89" mass="10160">MLKLTTATERSLRSGITIEELPPTFRDAINIVRRIGYRYIWIDSLCIFQDSLDDWTHESRKIGHIYRGSICTIAALASASTKPRCFAAR</sequence>
<dbReference type="AlphaFoldDB" id="A0A6A5USJ0"/>
<accession>A0A6A5USJ0</accession>
<gene>
    <name evidence="2" type="ORF">BU23DRAFT_634040</name>
</gene>
<evidence type="ECO:0000313" key="3">
    <source>
        <dbReference type="Proteomes" id="UP000800036"/>
    </source>
</evidence>
<keyword evidence="3" id="KW-1185">Reference proteome</keyword>